<accession>A0ABN3VLV6</accession>
<dbReference type="EMBL" id="BAAAUX010000032">
    <property type="protein sequence ID" value="GAA2817592.1"/>
    <property type="molecule type" value="Genomic_DNA"/>
</dbReference>
<dbReference type="Gene3D" id="2.30.30.990">
    <property type="entry name" value="Malonyl-[acyl-carrier protein] O-methyltransferase, zinc-finger motif"/>
    <property type="match status" value="1"/>
</dbReference>
<keyword evidence="2" id="KW-1185">Reference proteome</keyword>
<proteinExistence type="predicted"/>
<evidence type="ECO:0000313" key="1">
    <source>
        <dbReference type="EMBL" id="GAA2817592.1"/>
    </source>
</evidence>
<dbReference type="Pfam" id="PF16827">
    <property type="entry name" value="zf-HC3"/>
    <property type="match status" value="1"/>
</dbReference>
<comment type="caution">
    <text evidence="1">The sequence shown here is derived from an EMBL/GenBank/DDBJ whole genome shotgun (WGS) entry which is preliminary data.</text>
</comment>
<protein>
    <recommendedName>
        <fullName evidence="3">Zinc-finger</fullName>
    </recommendedName>
</protein>
<evidence type="ECO:0008006" key="3">
    <source>
        <dbReference type="Google" id="ProtNLM"/>
    </source>
</evidence>
<dbReference type="Proteomes" id="UP001500979">
    <property type="component" value="Unassembled WGS sequence"/>
</dbReference>
<sequence>MYPFHWVPCEGSRHASLDARPAGGYPTGTEVTTLCGKRLPADNSELAWLWPTCPPCNREAHRLAAPALELQRRILNGLIRF</sequence>
<gene>
    <name evidence="1" type="ORF">GCM10010470_61250</name>
</gene>
<dbReference type="InterPro" id="IPR031795">
    <property type="entry name" value="Zf-HC3"/>
</dbReference>
<name>A0ABN3VLV6_9PSEU</name>
<dbReference type="RefSeq" id="WP_344685706.1">
    <property type="nucleotide sequence ID" value="NZ_BAAAUX010000032.1"/>
</dbReference>
<reference evidence="1 2" key="1">
    <citation type="journal article" date="2019" name="Int. J. Syst. Evol. Microbiol.">
        <title>The Global Catalogue of Microorganisms (GCM) 10K type strain sequencing project: providing services to taxonomists for standard genome sequencing and annotation.</title>
        <authorList>
            <consortium name="The Broad Institute Genomics Platform"/>
            <consortium name="The Broad Institute Genome Sequencing Center for Infectious Disease"/>
            <person name="Wu L."/>
            <person name="Ma J."/>
        </authorList>
    </citation>
    <scope>NUCLEOTIDE SEQUENCE [LARGE SCALE GENOMIC DNA]</scope>
    <source>
        <strain evidence="1 2">JCM 9383</strain>
    </source>
</reference>
<organism evidence="1 2">
    <name type="scientific">Saccharopolyspora taberi</name>
    <dbReference type="NCBI Taxonomy" id="60895"/>
    <lineage>
        <taxon>Bacteria</taxon>
        <taxon>Bacillati</taxon>
        <taxon>Actinomycetota</taxon>
        <taxon>Actinomycetes</taxon>
        <taxon>Pseudonocardiales</taxon>
        <taxon>Pseudonocardiaceae</taxon>
        <taxon>Saccharopolyspora</taxon>
    </lineage>
</organism>
<evidence type="ECO:0000313" key="2">
    <source>
        <dbReference type="Proteomes" id="UP001500979"/>
    </source>
</evidence>